<evidence type="ECO:0000256" key="2">
    <source>
        <dbReference type="ARBA" id="ARBA00022475"/>
    </source>
</evidence>
<keyword evidence="2" id="KW-1003">Cell membrane</keyword>
<dbReference type="RefSeq" id="WP_123520747.1">
    <property type="nucleotide sequence ID" value="NZ_JBHLWF010000086.1"/>
</dbReference>
<evidence type="ECO:0000256" key="5">
    <source>
        <dbReference type="ARBA" id="ARBA00023136"/>
    </source>
</evidence>
<feature type="transmembrane region" description="Helical" evidence="6">
    <location>
        <begin position="430"/>
        <end position="448"/>
    </location>
</feature>
<evidence type="ECO:0000256" key="1">
    <source>
        <dbReference type="ARBA" id="ARBA00004141"/>
    </source>
</evidence>
<dbReference type="CDD" id="cd13963">
    <property type="entry name" value="PT_UbiA_2"/>
    <property type="match status" value="1"/>
</dbReference>
<dbReference type="PANTHER" id="PTHR11048:SF5">
    <property type="entry name" value="DECAPRENYL-PHOSPHATE PHOSPHORIBOSYLTRANSFERASE"/>
    <property type="match status" value="1"/>
</dbReference>
<dbReference type="Gene3D" id="3.40.50.1000">
    <property type="entry name" value="HAD superfamily/HAD-like"/>
    <property type="match status" value="1"/>
</dbReference>
<feature type="transmembrane region" description="Helical" evidence="6">
    <location>
        <begin position="270"/>
        <end position="294"/>
    </location>
</feature>
<proteinExistence type="predicted"/>
<feature type="transmembrane region" description="Helical" evidence="6">
    <location>
        <begin position="460"/>
        <end position="483"/>
    </location>
</feature>
<dbReference type="NCBIfam" id="NF006088">
    <property type="entry name" value="PRK08238.1"/>
    <property type="match status" value="1"/>
</dbReference>
<accession>A0A4R3LE25</accession>
<dbReference type="GO" id="GO:0016765">
    <property type="term" value="F:transferase activity, transferring alkyl or aryl (other than methyl) groups"/>
    <property type="evidence" value="ECO:0007669"/>
    <property type="project" value="InterPro"/>
</dbReference>
<evidence type="ECO:0000313" key="8">
    <source>
        <dbReference type="Proteomes" id="UP000294599"/>
    </source>
</evidence>
<dbReference type="InterPro" id="IPR000537">
    <property type="entry name" value="UbiA_prenyltransferase"/>
</dbReference>
<feature type="transmembrane region" description="Helical" evidence="6">
    <location>
        <begin position="397"/>
        <end position="418"/>
    </location>
</feature>
<dbReference type="GO" id="GO:0005886">
    <property type="term" value="C:plasma membrane"/>
    <property type="evidence" value="ECO:0007669"/>
    <property type="project" value="TreeGrafter"/>
</dbReference>
<keyword evidence="5 6" id="KW-0472">Membrane</keyword>
<reference evidence="7 8" key="1">
    <citation type="submission" date="2019-03" db="EMBL/GenBank/DDBJ databases">
        <title>Genomic Encyclopedia of Type Strains, Phase IV (KMG-IV): sequencing the most valuable type-strain genomes for metagenomic binning, comparative biology and taxonomic classification.</title>
        <authorList>
            <person name="Goeker M."/>
        </authorList>
    </citation>
    <scope>NUCLEOTIDE SEQUENCE [LARGE SCALE GENOMIC DNA]</scope>
    <source>
        <strain evidence="7 8">DSM 21944</strain>
    </source>
</reference>
<keyword evidence="4 6" id="KW-1133">Transmembrane helix</keyword>
<feature type="transmembrane region" description="Helical" evidence="6">
    <location>
        <begin position="350"/>
        <end position="368"/>
    </location>
</feature>
<feature type="transmembrane region" description="Helical" evidence="6">
    <location>
        <begin position="300"/>
        <end position="318"/>
    </location>
</feature>
<dbReference type="AlphaFoldDB" id="A0A4R3LE25"/>
<keyword evidence="7" id="KW-0808">Transferase</keyword>
<dbReference type="EMBL" id="SMAF01000009">
    <property type="protein sequence ID" value="TCS98219.1"/>
    <property type="molecule type" value="Genomic_DNA"/>
</dbReference>
<evidence type="ECO:0000256" key="4">
    <source>
        <dbReference type="ARBA" id="ARBA00022989"/>
    </source>
</evidence>
<feature type="transmembrane region" description="Helical" evidence="6">
    <location>
        <begin position="230"/>
        <end position="249"/>
    </location>
</feature>
<dbReference type="InterPro" id="IPR039653">
    <property type="entry name" value="Prenyltransferase"/>
</dbReference>
<dbReference type="PANTHER" id="PTHR11048">
    <property type="entry name" value="PRENYLTRANSFERASES"/>
    <property type="match status" value="1"/>
</dbReference>
<evidence type="ECO:0000256" key="6">
    <source>
        <dbReference type="SAM" id="Phobius"/>
    </source>
</evidence>
<dbReference type="InterPro" id="IPR023214">
    <property type="entry name" value="HAD_sf"/>
</dbReference>
<comment type="caution">
    <text evidence="7">The sequence shown here is derived from an EMBL/GenBank/DDBJ whole genome shotgun (WGS) entry which is preliminary data.</text>
</comment>
<protein>
    <submittedName>
        <fullName evidence="7">4-hydroxybenzoate polyprenyltransferase</fullName>
    </submittedName>
</protein>
<organism evidence="7 8">
    <name type="scientific">Pseudofulvimonas gallinarii</name>
    <dbReference type="NCBI Taxonomy" id="634155"/>
    <lineage>
        <taxon>Bacteria</taxon>
        <taxon>Pseudomonadati</taxon>
        <taxon>Pseudomonadota</taxon>
        <taxon>Gammaproteobacteria</taxon>
        <taxon>Lysobacterales</taxon>
        <taxon>Rhodanobacteraceae</taxon>
        <taxon>Pseudofulvimonas</taxon>
    </lineage>
</organism>
<feature type="transmembrane region" description="Helical" evidence="6">
    <location>
        <begin position="325"/>
        <end position="344"/>
    </location>
</feature>
<gene>
    <name evidence="7" type="ORF">EDC25_10972</name>
</gene>
<dbReference type="Proteomes" id="UP000294599">
    <property type="component" value="Unassembled WGS sequence"/>
</dbReference>
<dbReference type="Gene3D" id="1.10.357.140">
    <property type="entry name" value="UbiA prenyltransferase"/>
    <property type="match status" value="1"/>
</dbReference>
<dbReference type="SUPFAM" id="SSF56784">
    <property type="entry name" value="HAD-like"/>
    <property type="match status" value="1"/>
</dbReference>
<dbReference type="InterPro" id="IPR044878">
    <property type="entry name" value="UbiA_sf"/>
</dbReference>
<dbReference type="Pfam" id="PF01040">
    <property type="entry name" value="UbiA"/>
    <property type="match status" value="1"/>
</dbReference>
<keyword evidence="3 6" id="KW-0812">Transmembrane</keyword>
<keyword evidence="8" id="KW-1185">Reference proteome</keyword>
<name>A0A4R3LE25_9GAMM</name>
<dbReference type="OrthoDB" id="9803632at2"/>
<evidence type="ECO:0000313" key="7">
    <source>
        <dbReference type="EMBL" id="TCS98219.1"/>
    </source>
</evidence>
<comment type="subcellular location">
    <subcellularLocation>
        <location evidence="1">Membrane</location>
        <topology evidence="1">Multi-pass membrane protein</topology>
    </subcellularLocation>
</comment>
<dbReference type="InterPro" id="IPR036412">
    <property type="entry name" value="HAD-like_sf"/>
</dbReference>
<sequence length="484" mass="51873">MHPSSEPTPSTGNRPRPLVVDLDGTLVLGDTLHESLLGLLHAAPVNALLLPAWLLRGKAGFKRALAARHRVDPGTLAYNQPLLEWIRSQREERQVVLCTAADAAIAQAVAAHLGLFDAVIASNGQDNLSAGRKADALVARYGERGFDYVGNDAADLPVWQRAHSAILCNATTSVSRAALAHGNVVHEIAPRTGTSIAWLRALRLHQWAKNLLLFVPLLTAHLVFEPAALAKATLAFVTFCLCASGVYLLNDLADLAADRRHPRKRLRPFAAGQLSALAGSGVALALLASAFALAIATLPLAFVVALAAYFLLTCAYSLRLKRVEILDVVVLAALYTARIIAGALALQVELSFWLLAFSMFLFLSLALLKRHTELGAVAELGEAHVSGRGYRVSDLPLVAMLGVTAGYASVLVFALYINSPASAALYARPTLLWLLCPLLLFWIGRVWLLSHRRRMHDDPLVFALTDPASLLVLVAALVTVGAAI</sequence>
<dbReference type="GO" id="GO:0009247">
    <property type="term" value="P:glycolipid biosynthetic process"/>
    <property type="evidence" value="ECO:0007669"/>
    <property type="project" value="TreeGrafter"/>
</dbReference>
<evidence type="ECO:0000256" key="3">
    <source>
        <dbReference type="ARBA" id="ARBA00022692"/>
    </source>
</evidence>